<evidence type="ECO:0000256" key="5">
    <source>
        <dbReference type="ARBA" id="ARBA00022980"/>
    </source>
</evidence>
<evidence type="ECO:0000256" key="1">
    <source>
        <dbReference type="ARBA" id="ARBA00003134"/>
    </source>
</evidence>
<evidence type="ECO:0000256" key="2">
    <source>
        <dbReference type="ARBA" id="ARBA00007634"/>
    </source>
</evidence>
<keyword evidence="4" id="KW-0694">RNA-binding</keyword>
<dbReference type="GO" id="GO:0005829">
    <property type="term" value="C:cytosol"/>
    <property type="evidence" value="ECO:0007669"/>
    <property type="project" value="TreeGrafter"/>
</dbReference>
<dbReference type="InterPro" id="IPR002583">
    <property type="entry name" value="Ribosomal_bS20"/>
</dbReference>
<dbReference type="GO" id="GO:0070181">
    <property type="term" value="F:small ribosomal subunit rRNA binding"/>
    <property type="evidence" value="ECO:0007669"/>
    <property type="project" value="TreeGrafter"/>
</dbReference>
<dbReference type="EMBL" id="BLAB01000001">
    <property type="protein sequence ID" value="GER93215.1"/>
    <property type="molecule type" value="Genomic_DNA"/>
</dbReference>
<evidence type="ECO:0000256" key="6">
    <source>
        <dbReference type="ARBA" id="ARBA00023274"/>
    </source>
</evidence>
<reference evidence="7" key="1">
    <citation type="submission" date="2019-10" db="EMBL/GenBank/DDBJ databases">
        <title>Metagenomic sequencing of thiosulfate-disproportionating enrichment culture.</title>
        <authorList>
            <person name="Umezawa K."/>
            <person name="Kojima H."/>
            <person name="Fukui M."/>
        </authorList>
    </citation>
    <scope>NUCLEOTIDE SEQUENCE</scope>
    <source>
        <strain evidence="7">45J</strain>
    </source>
</reference>
<dbReference type="GO" id="GO:0015935">
    <property type="term" value="C:small ribosomal subunit"/>
    <property type="evidence" value="ECO:0007669"/>
    <property type="project" value="TreeGrafter"/>
</dbReference>
<evidence type="ECO:0000313" key="7">
    <source>
        <dbReference type="EMBL" id="GER93215.1"/>
    </source>
</evidence>
<evidence type="ECO:0000256" key="4">
    <source>
        <dbReference type="ARBA" id="ARBA00022884"/>
    </source>
</evidence>
<dbReference type="GO" id="GO:0006412">
    <property type="term" value="P:translation"/>
    <property type="evidence" value="ECO:0007669"/>
    <property type="project" value="InterPro"/>
</dbReference>
<evidence type="ECO:0000256" key="3">
    <source>
        <dbReference type="ARBA" id="ARBA00022730"/>
    </source>
</evidence>
<dbReference type="GO" id="GO:0003735">
    <property type="term" value="F:structural constituent of ribosome"/>
    <property type="evidence" value="ECO:0007669"/>
    <property type="project" value="InterPro"/>
</dbReference>
<name>A0A5J4KZ27_9ZZZZ</name>
<sequence>MAGKTAPKKDLSTLKRVRQAEKHRLRNQSVKTKIKTYITKLETALSSKDRESINKILNETVRVISSAASKGIIHKNTASRKISRLTKKVNAALAS</sequence>
<dbReference type="AlphaFoldDB" id="A0A5J4KZ27"/>
<keyword evidence="3" id="KW-0699">rRNA-binding</keyword>
<dbReference type="InterPro" id="IPR036510">
    <property type="entry name" value="Ribosomal_bS20_sf"/>
</dbReference>
<dbReference type="NCBIfam" id="TIGR00029">
    <property type="entry name" value="S20"/>
    <property type="match status" value="1"/>
</dbReference>
<keyword evidence="6" id="KW-0687">Ribonucleoprotein</keyword>
<dbReference type="HAMAP" id="MF_00500">
    <property type="entry name" value="Ribosomal_bS20"/>
    <property type="match status" value="1"/>
</dbReference>
<dbReference type="PANTHER" id="PTHR33398">
    <property type="entry name" value="30S RIBOSOMAL PROTEIN S20"/>
    <property type="match status" value="1"/>
</dbReference>
<proteinExistence type="inferred from homology"/>
<accession>A0A5J4KZ27</accession>
<comment type="similarity">
    <text evidence="2">Belongs to the bacterial ribosomal protein bS20 family.</text>
</comment>
<dbReference type="FunFam" id="1.20.58.110:FF:000001">
    <property type="entry name" value="30S ribosomal protein S20"/>
    <property type="match status" value="1"/>
</dbReference>
<keyword evidence="5 7" id="KW-0689">Ribosomal protein</keyword>
<dbReference type="SUPFAM" id="SSF46992">
    <property type="entry name" value="Ribosomal protein S20"/>
    <property type="match status" value="1"/>
</dbReference>
<dbReference type="PANTHER" id="PTHR33398:SF1">
    <property type="entry name" value="SMALL RIBOSOMAL SUBUNIT PROTEIN BS20C"/>
    <property type="match status" value="1"/>
</dbReference>
<dbReference type="Gene3D" id="1.20.58.110">
    <property type="entry name" value="Ribosomal protein S20"/>
    <property type="match status" value="1"/>
</dbReference>
<comment type="function">
    <text evidence="1">Binds directly to 16S ribosomal RNA.</text>
</comment>
<comment type="caution">
    <text evidence="7">The sequence shown here is derived from an EMBL/GenBank/DDBJ whole genome shotgun (WGS) entry which is preliminary data.</text>
</comment>
<protein>
    <submittedName>
        <fullName evidence="7">30S ribosomal protein S20</fullName>
    </submittedName>
</protein>
<dbReference type="Pfam" id="PF01649">
    <property type="entry name" value="Ribosomal_S20p"/>
    <property type="match status" value="1"/>
</dbReference>
<organism evidence="7">
    <name type="scientific">hot springs metagenome</name>
    <dbReference type="NCBI Taxonomy" id="433727"/>
    <lineage>
        <taxon>unclassified sequences</taxon>
        <taxon>metagenomes</taxon>
        <taxon>ecological metagenomes</taxon>
    </lineage>
</organism>
<gene>
    <name evidence="7" type="ORF">A45J_0951</name>
</gene>